<comment type="caution">
    <text evidence="1">The sequence shown here is derived from an EMBL/GenBank/DDBJ whole genome shotgun (WGS) entry which is preliminary data.</text>
</comment>
<dbReference type="EMBL" id="BKCP01005128">
    <property type="protein sequence ID" value="GER36310.1"/>
    <property type="molecule type" value="Genomic_DNA"/>
</dbReference>
<protein>
    <submittedName>
        <fullName evidence="1">Class III homeobox-leucine zipper protein</fullName>
    </submittedName>
</protein>
<keyword evidence="2" id="KW-1185">Reference proteome</keyword>
<dbReference type="AlphaFoldDB" id="A0A5A7PTZ7"/>
<organism evidence="1 2">
    <name type="scientific">Striga asiatica</name>
    <name type="common">Asiatic witchweed</name>
    <name type="synonym">Buchnera asiatica</name>
    <dbReference type="NCBI Taxonomy" id="4170"/>
    <lineage>
        <taxon>Eukaryota</taxon>
        <taxon>Viridiplantae</taxon>
        <taxon>Streptophyta</taxon>
        <taxon>Embryophyta</taxon>
        <taxon>Tracheophyta</taxon>
        <taxon>Spermatophyta</taxon>
        <taxon>Magnoliopsida</taxon>
        <taxon>eudicotyledons</taxon>
        <taxon>Gunneridae</taxon>
        <taxon>Pentapetalae</taxon>
        <taxon>asterids</taxon>
        <taxon>lamiids</taxon>
        <taxon>Lamiales</taxon>
        <taxon>Orobanchaceae</taxon>
        <taxon>Buchnereae</taxon>
        <taxon>Striga</taxon>
    </lineage>
</organism>
<name>A0A5A7PTZ7_STRAF</name>
<gene>
    <name evidence="1" type="ORF">STAS_12629</name>
</gene>
<proteinExistence type="predicted"/>
<keyword evidence="1" id="KW-0238">DNA-binding</keyword>
<keyword evidence="1" id="KW-0371">Homeobox</keyword>
<dbReference type="Proteomes" id="UP000325081">
    <property type="component" value="Unassembled WGS sequence"/>
</dbReference>
<sequence length="121" mass="12939">MVIVCERRRISVVDCSWRSEWACKTAVVLFVGVVRFGRRLLSTGWLHRIRTAAAGRMTVTELCLCGRERESVVWDGDGGDPPAAAAHCFGGGGIFSGGLVEMCVCDGGGGIFSDDLVDICV</sequence>
<dbReference type="GO" id="GO:0003677">
    <property type="term" value="F:DNA binding"/>
    <property type="evidence" value="ECO:0007669"/>
    <property type="project" value="UniProtKB-KW"/>
</dbReference>
<evidence type="ECO:0000313" key="1">
    <source>
        <dbReference type="EMBL" id="GER36310.1"/>
    </source>
</evidence>
<accession>A0A5A7PTZ7</accession>
<feature type="non-terminal residue" evidence="1">
    <location>
        <position position="121"/>
    </location>
</feature>
<reference evidence="2" key="1">
    <citation type="journal article" date="2019" name="Curr. Biol.">
        <title>Genome Sequence of Striga asiatica Provides Insight into the Evolution of Plant Parasitism.</title>
        <authorList>
            <person name="Yoshida S."/>
            <person name="Kim S."/>
            <person name="Wafula E.K."/>
            <person name="Tanskanen J."/>
            <person name="Kim Y.M."/>
            <person name="Honaas L."/>
            <person name="Yang Z."/>
            <person name="Spallek T."/>
            <person name="Conn C.E."/>
            <person name="Ichihashi Y."/>
            <person name="Cheong K."/>
            <person name="Cui S."/>
            <person name="Der J.P."/>
            <person name="Gundlach H."/>
            <person name="Jiao Y."/>
            <person name="Hori C."/>
            <person name="Ishida J.K."/>
            <person name="Kasahara H."/>
            <person name="Kiba T."/>
            <person name="Kim M.S."/>
            <person name="Koo N."/>
            <person name="Laohavisit A."/>
            <person name="Lee Y.H."/>
            <person name="Lumba S."/>
            <person name="McCourt P."/>
            <person name="Mortimer J.C."/>
            <person name="Mutuku J.M."/>
            <person name="Nomura T."/>
            <person name="Sasaki-Sekimoto Y."/>
            <person name="Seto Y."/>
            <person name="Wang Y."/>
            <person name="Wakatake T."/>
            <person name="Sakakibara H."/>
            <person name="Demura T."/>
            <person name="Yamaguchi S."/>
            <person name="Yoneyama K."/>
            <person name="Manabe R.I."/>
            <person name="Nelson D.C."/>
            <person name="Schulman A.H."/>
            <person name="Timko M.P."/>
            <person name="dePamphilis C.W."/>
            <person name="Choi D."/>
            <person name="Shirasu K."/>
        </authorList>
    </citation>
    <scope>NUCLEOTIDE SEQUENCE [LARGE SCALE GENOMIC DNA]</scope>
    <source>
        <strain evidence="2">cv. UVA1</strain>
    </source>
</reference>
<evidence type="ECO:0000313" key="2">
    <source>
        <dbReference type="Proteomes" id="UP000325081"/>
    </source>
</evidence>